<sequence length="30" mass="3275">METNLVSTHAGDIHGHLGEVTDLRLDPSMQ</sequence>
<dbReference type="EMBL" id="BGPR01294693">
    <property type="protein sequence ID" value="GBN53333.1"/>
    <property type="molecule type" value="Genomic_DNA"/>
</dbReference>
<dbReference type="Proteomes" id="UP000499080">
    <property type="component" value="Unassembled WGS sequence"/>
</dbReference>
<keyword evidence="2" id="KW-1185">Reference proteome</keyword>
<reference evidence="1 2" key="1">
    <citation type="journal article" date="2019" name="Sci. Rep.">
        <title>Orb-weaving spider Araneus ventricosus genome elucidates the spidroin gene catalogue.</title>
        <authorList>
            <person name="Kono N."/>
            <person name="Nakamura H."/>
            <person name="Ohtoshi R."/>
            <person name="Moran D.A.P."/>
            <person name="Shinohara A."/>
            <person name="Yoshida Y."/>
            <person name="Fujiwara M."/>
            <person name="Mori M."/>
            <person name="Tomita M."/>
            <person name="Arakawa K."/>
        </authorList>
    </citation>
    <scope>NUCLEOTIDE SEQUENCE [LARGE SCALE GENOMIC DNA]</scope>
</reference>
<name>A0A4Y2PR19_ARAVE</name>
<dbReference type="AlphaFoldDB" id="A0A4Y2PR19"/>
<protein>
    <submittedName>
        <fullName evidence="1">Uncharacterized protein</fullName>
    </submittedName>
</protein>
<accession>A0A4Y2PR19</accession>
<organism evidence="1 2">
    <name type="scientific">Araneus ventricosus</name>
    <name type="common">Orbweaver spider</name>
    <name type="synonym">Epeira ventricosa</name>
    <dbReference type="NCBI Taxonomy" id="182803"/>
    <lineage>
        <taxon>Eukaryota</taxon>
        <taxon>Metazoa</taxon>
        <taxon>Ecdysozoa</taxon>
        <taxon>Arthropoda</taxon>
        <taxon>Chelicerata</taxon>
        <taxon>Arachnida</taxon>
        <taxon>Araneae</taxon>
        <taxon>Araneomorphae</taxon>
        <taxon>Entelegynae</taxon>
        <taxon>Araneoidea</taxon>
        <taxon>Araneidae</taxon>
        <taxon>Araneus</taxon>
    </lineage>
</organism>
<proteinExistence type="predicted"/>
<feature type="non-terminal residue" evidence="1">
    <location>
        <position position="30"/>
    </location>
</feature>
<evidence type="ECO:0000313" key="2">
    <source>
        <dbReference type="Proteomes" id="UP000499080"/>
    </source>
</evidence>
<evidence type="ECO:0000313" key="1">
    <source>
        <dbReference type="EMBL" id="GBN53333.1"/>
    </source>
</evidence>
<gene>
    <name evidence="1" type="ORF">AVEN_170121_1</name>
</gene>
<comment type="caution">
    <text evidence="1">The sequence shown here is derived from an EMBL/GenBank/DDBJ whole genome shotgun (WGS) entry which is preliminary data.</text>
</comment>